<gene>
    <name evidence="6" type="ORF">NF556_20290</name>
</gene>
<dbReference type="PANTHER" id="PTHR42735:SF6">
    <property type="entry name" value="SPHINGOSINE-1-PHOSPHATE LYASE 1"/>
    <property type="match status" value="1"/>
</dbReference>
<dbReference type="Gene3D" id="3.90.1150.10">
    <property type="entry name" value="Aspartate Aminotransferase, domain 1"/>
    <property type="match status" value="1"/>
</dbReference>
<evidence type="ECO:0000256" key="1">
    <source>
        <dbReference type="ARBA" id="ARBA00001933"/>
    </source>
</evidence>
<keyword evidence="6" id="KW-0032">Aminotransferase</keyword>
<dbReference type="PANTHER" id="PTHR42735">
    <property type="match status" value="1"/>
</dbReference>
<dbReference type="RefSeq" id="WP_252593014.1">
    <property type="nucleotide sequence ID" value="NZ_CP099489.1"/>
</dbReference>
<dbReference type="InterPro" id="IPR002129">
    <property type="entry name" value="PyrdxlP-dep_de-COase"/>
</dbReference>
<keyword evidence="3 5" id="KW-0456">Lyase</keyword>
<dbReference type="Gene3D" id="3.40.640.10">
    <property type="entry name" value="Type I PLP-dependent aspartate aminotransferase-like (Major domain)"/>
    <property type="match status" value="1"/>
</dbReference>
<evidence type="ECO:0000256" key="2">
    <source>
        <dbReference type="ARBA" id="ARBA00022898"/>
    </source>
</evidence>
<evidence type="ECO:0000256" key="4">
    <source>
        <dbReference type="ARBA" id="ARBA00038302"/>
    </source>
</evidence>
<accession>A0ABY4YUF2</accession>
<dbReference type="GO" id="GO:0008483">
    <property type="term" value="F:transaminase activity"/>
    <property type="evidence" value="ECO:0007669"/>
    <property type="project" value="UniProtKB-KW"/>
</dbReference>
<reference evidence="6" key="1">
    <citation type="submission" date="2022-06" db="EMBL/GenBank/DDBJ databases">
        <title>Ornithinimicrobium HY1793.</title>
        <authorList>
            <person name="Huang Y."/>
        </authorList>
    </citation>
    <scope>NUCLEOTIDE SEQUENCE</scope>
    <source>
        <strain evidence="6">HY1793</strain>
    </source>
</reference>
<proteinExistence type="inferred from homology"/>
<dbReference type="InterPro" id="IPR015422">
    <property type="entry name" value="PyrdxlP-dep_Trfase_small"/>
</dbReference>
<keyword evidence="6" id="KW-0808">Transferase</keyword>
<protein>
    <submittedName>
        <fullName evidence="6">Aminotransferase class V-fold PLP-dependent enzyme</fullName>
    </submittedName>
</protein>
<dbReference type="EMBL" id="CP099489">
    <property type="protein sequence ID" value="USQ79895.1"/>
    <property type="molecule type" value="Genomic_DNA"/>
</dbReference>
<dbReference type="InterPro" id="IPR015421">
    <property type="entry name" value="PyrdxlP-dep_Trfase_major"/>
</dbReference>
<evidence type="ECO:0000256" key="5">
    <source>
        <dbReference type="RuleBase" id="RU000382"/>
    </source>
</evidence>
<dbReference type="InterPro" id="IPR015424">
    <property type="entry name" value="PyrdxlP-dep_Trfase"/>
</dbReference>
<keyword evidence="2 5" id="KW-0663">Pyridoxal phosphate</keyword>
<comment type="cofactor">
    <cofactor evidence="1 5">
        <name>pyridoxal 5'-phosphate</name>
        <dbReference type="ChEBI" id="CHEBI:597326"/>
    </cofactor>
</comment>
<dbReference type="SUPFAM" id="SSF53383">
    <property type="entry name" value="PLP-dependent transferases"/>
    <property type="match status" value="1"/>
</dbReference>
<sequence length="496" mass="50645">MTHDEPDPQPTPAIDAEAVLTQLSAYRSHDAPTHGGSVLSYVYDSGLAELDELAARAAHLALPVNGLDPTTFPSVALMEADLITFGRTILHGPDAVGSVTSGGTESCLLAVKAARDRWVSAGAGGARAGGAGAGDAGRPRIVLASSAHAAFHKAAHYLGLELDIVPVDPATGVPAAADLISSLGSDTALVVVSAPSYPHGVMDPVAEVAGAAAERGIPCHVDACIGGLVLPFWADAGGQAPAPWDFAVPGVSSISADLHKFGYAPKGASLLLFAGRELDLARYFALTNWPGYPVVNPTVLGSRSATSLAAAWAVTTALGPDGYVDLTRRIVTATGEVSRCVEGIEGLRTLGDPAGPLVAVVADEDVPTERRVHPHLWAAACAQRGFVLQGQPALHQSDGTLLPRSTHLTITPATAAILPALTTALREAADEVRGASVQLPADLPVPDPAALAASARESGDLDLTQVLALIETLPRETSAGLLGQFLAAFTAPRPAP</sequence>
<dbReference type="Proteomes" id="UP001056455">
    <property type="component" value="Chromosome"/>
</dbReference>
<name>A0ABY4YUF2_9MICO</name>
<evidence type="ECO:0000313" key="7">
    <source>
        <dbReference type="Proteomes" id="UP001056455"/>
    </source>
</evidence>
<dbReference type="InterPro" id="IPR050477">
    <property type="entry name" value="GrpII_AminoAcid_Decarb"/>
</dbReference>
<comment type="similarity">
    <text evidence="4">Belongs to the group II decarboxylase family. Sphingosine-1-phosphate lyase subfamily.</text>
</comment>
<evidence type="ECO:0000313" key="6">
    <source>
        <dbReference type="EMBL" id="USQ79895.1"/>
    </source>
</evidence>
<dbReference type="Pfam" id="PF00282">
    <property type="entry name" value="Pyridoxal_deC"/>
    <property type="match status" value="1"/>
</dbReference>
<organism evidence="6 7">
    <name type="scientific">Ornithinimicrobium faecis</name>
    <dbReference type="NCBI Taxonomy" id="2934158"/>
    <lineage>
        <taxon>Bacteria</taxon>
        <taxon>Bacillati</taxon>
        <taxon>Actinomycetota</taxon>
        <taxon>Actinomycetes</taxon>
        <taxon>Micrococcales</taxon>
        <taxon>Ornithinimicrobiaceae</taxon>
        <taxon>Ornithinimicrobium</taxon>
    </lineage>
</organism>
<keyword evidence="7" id="KW-1185">Reference proteome</keyword>
<evidence type="ECO:0000256" key="3">
    <source>
        <dbReference type="ARBA" id="ARBA00023239"/>
    </source>
</evidence>